<sequence>MIIRTAESIFDTLVGRIVAGGMLPGEPLAEQALAEQFGVSRTPVREALHRLEQASLAERGARRAFVVRRMKAADLADLFEAVGEVESVLAALAASRMTEIERQQMLALLDEGKSCGEDALRYGAINARFHASLKTGARNAALATTLDEMNLRTQAWRAANFQADTRRLSTSRAEHDAIAQAILARDAETARRLMRSHIASSYLVVVDILARREP</sequence>
<evidence type="ECO:0000313" key="5">
    <source>
        <dbReference type="EMBL" id="SDI38004.1"/>
    </source>
</evidence>
<dbReference type="Proteomes" id="UP000199093">
    <property type="component" value="Unassembled WGS sequence"/>
</dbReference>
<evidence type="ECO:0000256" key="1">
    <source>
        <dbReference type="ARBA" id="ARBA00023015"/>
    </source>
</evidence>
<dbReference type="InterPro" id="IPR036388">
    <property type="entry name" value="WH-like_DNA-bd_sf"/>
</dbReference>
<reference evidence="5 6" key="1">
    <citation type="submission" date="2016-10" db="EMBL/GenBank/DDBJ databases">
        <authorList>
            <person name="de Groot N.N."/>
        </authorList>
    </citation>
    <scope>NUCLEOTIDE SEQUENCE [LARGE SCALE GENOMIC DNA]</scope>
    <source>
        <strain evidence="5 6">DSM 26424</strain>
    </source>
</reference>
<organism evidence="5 6">
    <name type="scientific">Salipiger marinus</name>
    <dbReference type="NCBI Taxonomy" id="555512"/>
    <lineage>
        <taxon>Bacteria</taxon>
        <taxon>Pseudomonadati</taxon>
        <taxon>Pseudomonadota</taxon>
        <taxon>Alphaproteobacteria</taxon>
        <taxon>Rhodobacterales</taxon>
        <taxon>Roseobacteraceae</taxon>
        <taxon>Salipiger</taxon>
    </lineage>
</organism>
<dbReference type="STRING" id="555512.SAMN04487993_10049"/>
<keyword evidence="1" id="KW-0805">Transcription regulation</keyword>
<dbReference type="InterPro" id="IPR000524">
    <property type="entry name" value="Tscrpt_reg_HTH_GntR"/>
</dbReference>
<dbReference type="PANTHER" id="PTHR43537:SF49">
    <property type="entry name" value="TRANSCRIPTIONAL REGULATORY PROTEIN"/>
    <property type="match status" value="1"/>
</dbReference>
<dbReference type="PRINTS" id="PR00035">
    <property type="entry name" value="HTHGNTR"/>
</dbReference>
<dbReference type="EMBL" id="FNEJ01000004">
    <property type="protein sequence ID" value="SDI38004.1"/>
    <property type="molecule type" value="Genomic_DNA"/>
</dbReference>
<dbReference type="InterPro" id="IPR011711">
    <property type="entry name" value="GntR_C"/>
</dbReference>
<keyword evidence="3" id="KW-0804">Transcription</keyword>
<dbReference type="Gene3D" id="1.20.120.530">
    <property type="entry name" value="GntR ligand-binding domain-like"/>
    <property type="match status" value="1"/>
</dbReference>
<proteinExistence type="predicted"/>
<dbReference type="OrthoDB" id="7620579at2"/>
<evidence type="ECO:0000256" key="3">
    <source>
        <dbReference type="ARBA" id="ARBA00023163"/>
    </source>
</evidence>
<dbReference type="InterPro" id="IPR036390">
    <property type="entry name" value="WH_DNA-bd_sf"/>
</dbReference>
<dbReference type="PANTHER" id="PTHR43537">
    <property type="entry name" value="TRANSCRIPTIONAL REGULATOR, GNTR FAMILY"/>
    <property type="match status" value="1"/>
</dbReference>
<evidence type="ECO:0000259" key="4">
    <source>
        <dbReference type="PROSITE" id="PS50949"/>
    </source>
</evidence>
<dbReference type="SMART" id="SM00895">
    <property type="entry name" value="FCD"/>
    <property type="match status" value="1"/>
</dbReference>
<evidence type="ECO:0000313" key="6">
    <source>
        <dbReference type="Proteomes" id="UP000199093"/>
    </source>
</evidence>
<keyword evidence="6" id="KW-1185">Reference proteome</keyword>
<dbReference type="GO" id="GO:0003677">
    <property type="term" value="F:DNA binding"/>
    <property type="evidence" value="ECO:0007669"/>
    <property type="project" value="UniProtKB-KW"/>
</dbReference>
<dbReference type="GO" id="GO:0003700">
    <property type="term" value="F:DNA-binding transcription factor activity"/>
    <property type="evidence" value="ECO:0007669"/>
    <property type="project" value="InterPro"/>
</dbReference>
<dbReference type="SMART" id="SM00345">
    <property type="entry name" value="HTH_GNTR"/>
    <property type="match status" value="1"/>
</dbReference>
<dbReference type="PROSITE" id="PS50949">
    <property type="entry name" value="HTH_GNTR"/>
    <property type="match status" value="1"/>
</dbReference>
<dbReference type="InterPro" id="IPR008920">
    <property type="entry name" value="TF_FadR/GntR_C"/>
</dbReference>
<dbReference type="Pfam" id="PF07729">
    <property type="entry name" value="FCD"/>
    <property type="match status" value="1"/>
</dbReference>
<dbReference type="AlphaFoldDB" id="A0A1G8K3J2"/>
<evidence type="ECO:0000256" key="2">
    <source>
        <dbReference type="ARBA" id="ARBA00023125"/>
    </source>
</evidence>
<feature type="domain" description="HTH gntR-type" evidence="4">
    <location>
        <begin position="3"/>
        <end position="70"/>
    </location>
</feature>
<name>A0A1G8K3J2_9RHOB</name>
<dbReference type="RefSeq" id="WP_089844697.1">
    <property type="nucleotide sequence ID" value="NZ_FNEJ01000004.1"/>
</dbReference>
<gene>
    <name evidence="5" type="ORF">SAMN04487993_10049</name>
</gene>
<dbReference type="SUPFAM" id="SSF48008">
    <property type="entry name" value="GntR ligand-binding domain-like"/>
    <property type="match status" value="1"/>
</dbReference>
<accession>A0A1G8K3J2</accession>
<dbReference type="SUPFAM" id="SSF46785">
    <property type="entry name" value="Winged helix' DNA-binding domain"/>
    <property type="match status" value="1"/>
</dbReference>
<protein>
    <submittedName>
        <fullName evidence="5">Transcriptional regulator, GntR family</fullName>
    </submittedName>
</protein>
<dbReference type="Gene3D" id="1.10.10.10">
    <property type="entry name" value="Winged helix-like DNA-binding domain superfamily/Winged helix DNA-binding domain"/>
    <property type="match status" value="1"/>
</dbReference>
<dbReference type="Pfam" id="PF00392">
    <property type="entry name" value="GntR"/>
    <property type="match status" value="1"/>
</dbReference>
<keyword evidence="2" id="KW-0238">DNA-binding</keyword>